<dbReference type="SUPFAM" id="SSF52058">
    <property type="entry name" value="L domain-like"/>
    <property type="match status" value="1"/>
</dbReference>
<dbReference type="InterPro" id="IPR050216">
    <property type="entry name" value="LRR_domain-containing"/>
</dbReference>
<feature type="compositionally biased region" description="Basic and acidic residues" evidence="3">
    <location>
        <begin position="183"/>
        <end position="195"/>
    </location>
</feature>
<dbReference type="InterPro" id="IPR001611">
    <property type="entry name" value="Leu-rich_rpt"/>
</dbReference>
<dbReference type="PANTHER" id="PTHR48051">
    <property type="match status" value="1"/>
</dbReference>
<keyword evidence="4" id="KW-1133">Transmembrane helix</keyword>
<dbReference type="EMBL" id="KQ434783">
    <property type="protein sequence ID" value="KZC04709.1"/>
    <property type="molecule type" value="Genomic_DNA"/>
</dbReference>
<evidence type="ECO:0000256" key="1">
    <source>
        <dbReference type="ARBA" id="ARBA00022614"/>
    </source>
</evidence>
<evidence type="ECO:0000256" key="2">
    <source>
        <dbReference type="ARBA" id="ARBA00022737"/>
    </source>
</evidence>
<dbReference type="STRING" id="178035.A0A154NYG4"/>
<keyword evidence="4" id="KW-0472">Membrane</keyword>
<keyword evidence="4" id="KW-0812">Transmembrane</keyword>
<dbReference type="GO" id="GO:0005737">
    <property type="term" value="C:cytoplasm"/>
    <property type="evidence" value="ECO:0007669"/>
    <property type="project" value="TreeGrafter"/>
</dbReference>
<dbReference type="Gene3D" id="3.80.10.10">
    <property type="entry name" value="Ribonuclease Inhibitor"/>
    <property type="match status" value="1"/>
</dbReference>
<gene>
    <name evidence="5" type="ORF">WN55_09508</name>
</gene>
<keyword evidence="2" id="KW-0677">Repeat</keyword>
<evidence type="ECO:0000256" key="4">
    <source>
        <dbReference type="SAM" id="Phobius"/>
    </source>
</evidence>
<evidence type="ECO:0000313" key="6">
    <source>
        <dbReference type="Proteomes" id="UP000076502"/>
    </source>
</evidence>
<dbReference type="SMART" id="SM00369">
    <property type="entry name" value="LRR_TYP"/>
    <property type="match status" value="4"/>
</dbReference>
<accession>A0A154NYG4</accession>
<evidence type="ECO:0000256" key="3">
    <source>
        <dbReference type="SAM" id="MobiDB-lite"/>
    </source>
</evidence>
<protein>
    <submittedName>
        <fullName evidence="5">Leucine-rich repeat-containing protein 59</fullName>
    </submittedName>
</protein>
<proteinExistence type="predicted"/>
<name>A0A154NYG4_DUFNO</name>
<feature type="compositionally biased region" description="Basic residues" evidence="3">
    <location>
        <begin position="173"/>
        <end position="182"/>
    </location>
</feature>
<dbReference type="InterPro" id="IPR032675">
    <property type="entry name" value="LRR_dom_sf"/>
</dbReference>
<feature type="transmembrane region" description="Helical" evidence="4">
    <location>
        <begin position="241"/>
        <end position="262"/>
    </location>
</feature>
<organism evidence="5 6">
    <name type="scientific">Dufourea novaeangliae</name>
    <name type="common">Sweat bee</name>
    <dbReference type="NCBI Taxonomy" id="178035"/>
    <lineage>
        <taxon>Eukaryota</taxon>
        <taxon>Metazoa</taxon>
        <taxon>Ecdysozoa</taxon>
        <taxon>Arthropoda</taxon>
        <taxon>Hexapoda</taxon>
        <taxon>Insecta</taxon>
        <taxon>Pterygota</taxon>
        <taxon>Neoptera</taxon>
        <taxon>Endopterygota</taxon>
        <taxon>Hymenoptera</taxon>
        <taxon>Apocrita</taxon>
        <taxon>Aculeata</taxon>
        <taxon>Apoidea</taxon>
        <taxon>Anthophila</taxon>
        <taxon>Halictidae</taxon>
        <taxon>Rophitinae</taxon>
        <taxon>Dufourea</taxon>
    </lineage>
</organism>
<dbReference type="PROSITE" id="PS51450">
    <property type="entry name" value="LRR"/>
    <property type="match status" value="1"/>
</dbReference>
<dbReference type="OrthoDB" id="1394818at2759"/>
<dbReference type="PANTHER" id="PTHR48051:SF1">
    <property type="entry name" value="RAS SUPPRESSOR PROTEIN 1"/>
    <property type="match status" value="1"/>
</dbReference>
<keyword evidence="6" id="KW-1185">Reference proteome</keyword>
<sequence>MNLKSLKNKLKDDTLDLSLCDLKEVPVKEIETVMKATHLDLSNNLLVSLPSTFVSLKQIIKLDLSRNMLTEIPENFGELKQLRHLDLYANQISRLPLSFSELKNLRWLDLKENPLAPAVASVAGPCSNLSECQACARNIVAHLSLIKLTVEEEKLRRLNTVSNNTTDNLLPKKAGKKKKKKTTGKDSKENLEKSEPISPSDEPQVERDTVEISANVQNHRTTGEKRALTKGNFFRYIVSKIAWLFFLGFIIGVLLMVILSIYSEQCDTFVNYVERNTGVPLKAFQRHSMDIFRSSVLLVSTWTKNVYNDLYHAYETGFRENSSEPSSE</sequence>
<evidence type="ECO:0000313" key="5">
    <source>
        <dbReference type="EMBL" id="KZC04709.1"/>
    </source>
</evidence>
<keyword evidence="1" id="KW-0433">Leucine-rich repeat</keyword>
<dbReference type="AlphaFoldDB" id="A0A154NYG4"/>
<reference evidence="5 6" key="1">
    <citation type="submission" date="2015-07" db="EMBL/GenBank/DDBJ databases">
        <title>The genome of Dufourea novaeangliae.</title>
        <authorList>
            <person name="Pan H."/>
            <person name="Kapheim K."/>
        </authorList>
    </citation>
    <scope>NUCLEOTIDE SEQUENCE [LARGE SCALE GENOMIC DNA]</scope>
    <source>
        <strain evidence="5">0120121106</strain>
        <tissue evidence="5">Whole body</tissue>
    </source>
</reference>
<dbReference type="InterPro" id="IPR003591">
    <property type="entry name" value="Leu-rich_rpt_typical-subtyp"/>
</dbReference>
<dbReference type="Pfam" id="PF13855">
    <property type="entry name" value="LRR_8"/>
    <property type="match status" value="1"/>
</dbReference>
<feature type="region of interest" description="Disordered" evidence="3">
    <location>
        <begin position="162"/>
        <end position="207"/>
    </location>
</feature>
<dbReference type="Proteomes" id="UP000076502">
    <property type="component" value="Unassembled WGS sequence"/>
</dbReference>